<dbReference type="AlphaFoldDB" id="A0AAV9DZY8"/>
<proteinExistence type="predicted"/>
<evidence type="ECO:0000313" key="2">
    <source>
        <dbReference type="Proteomes" id="UP001180020"/>
    </source>
</evidence>
<organism evidence="1 2">
    <name type="scientific">Acorus calamus</name>
    <name type="common">Sweet flag</name>
    <dbReference type="NCBI Taxonomy" id="4465"/>
    <lineage>
        <taxon>Eukaryota</taxon>
        <taxon>Viridiplantae</taxon>
        <taxon>Streptophyta</taxon>
        <taxon>Embryophyta</taxon>
        <taxon>Tracheophyta</taxon>
        <taxon>Spermatophyta</taxon>
        <taxon>Magnoliopsida</taxon>
        <taxon>Liliopsida</taxon>
        <taxon>Acoraceae</taxon>
        <taxon>Acorus</taxon>
    </lineage>
</organism>
<protein>
    <submittedName>
        <fullName evidence="1">Uncharacterized protein</fullName>
    </submittedName>
</protein>
<gene>
    <name evidence="1" type="ORF">QJS10_CPA10g00850</name>
</gene>
<keyword evidence="2" id="KW-1185">Reference proteome</keyword>
<name>A0AAV9DZY8_ACOCL</name>
<evidence type="ECO:0000313" key="1">
    <source>
        <dbReference type="EMBL" id="KAK1306830.1"/>
    </source>
</evidence>
<accession>A0AAV9DZY8</accession>
<reference evidence="1" key="2">
    <citation type="submission" date="2023-06" db="EMBL/GenBank/DDBJ databases">
        <authorList>
            <person name="Ma L."/>
            <person name="Liu K.-W."/>
            <person name="Li Z."/>
            <person name="Hsiao Y.-Y."/>
            <person name="Qi Y."/>
            <person name="Fu T."/>
            <person name="Tang G."/>
            <person name="Zhang D."/>
            <person name="Sun W.-H."/>
            <person name="Liu D.-K."/>
            <person name="Li Y."/>
            <person name="Chen G.-Z."/>
            <person name="Liu X.-D."/>
            <person name="Liao X.-Y."/>
            <person name="Jiang Y.-T."/>
            <person name="Yu X."/>
            <person name="Hao Y."/>
            <person name="Huang J."/>
            <person name="Zhao X.-W."/>
            <person name="Ke S."/>
            <person name="Chen Y.-Y."/>
            <person name="Wu W.-L."/>
            <person name="Hsu J.-L."/>
            <person name="Lin Y.-F."/>
            <person name="Huang M.-D."/>
            <person name="Li C.-Y."/>
            <person name="Huang L."/>
            <person name="Wang Z.-W."/>
            <person name="Zhao X."/>
            <person name="Zhong W.-Y."/>
            <person name="Peng D.-H."/>
            <person name="Ahmad S."/>
            <person name="Lan S."/>
            <person name="Zhang J.-S."/>
            <person name="Tsai W.-C."/>
            <person name="Van De Peer Y."/>
            <person name="Liu Z.-J."/>
        </authorList>
    </citation>
    <scope>NUCLEOTIDE SEQUENCE</scope>
    <source>
        <strain evidence="1">CP</strain>
        <tissue evidence="1">Leaves</tissue>
    </source>
</reference>
<comment type="caution">
    <text evidence="1">The sequence shown here is derived from an EMBL/GenBank/DDBJ whole genome shotgun (WGS) entry which is preliminary data.</text>
</comment>
<sequence>MSQEPVEDAGDEEIDASIPLQFDDISRGNELWGIITGQLWATRHFDSVQLKCSSLERQRVRHIHVATCSDRSTDLCRPSETHFDCASVDTYLDSSTNLYRPSEEHFD</sequence>
<dbReference type="EMBL" id="JAUJYO010000010">
    <property type="protein sequence ID" value="KAK1306830.1"/>
    <property type="molecule type" value="Genomic_DNA"/>
</dbReference>
<dbReference type="Proteomes" id="UP001180020">
    <property type="component" value="Unassembled WGS sequence"/>
</dbReference>
<reference evidence="1" key="1">
    <citation type="journal article" date="2023" name="Nat. Commun.">
        <title>Diploid and tetraploid genomes of Acorus and the evolution of monocots.</title>
        <authorList>
            <person name="Ma L."/>
            <person name="Liu K.W."/>
            <person name="Li Z."/>
            <person name="Hsiao Y.Y."/>
            <person name="Qi Y."/>
            <person name="Fu T."/>
            <person name="Tang G.D."/>
            <person name="Zhang D."/>
            <person name="Sun W.H."/>
            <person name="Liu D.K."/>
            <person name="Li Y."/>
            <person name="Chen G.Z."/>
            <person name="Liu X.D."/>
            <person name="Liao X.Y."/>
            <person name="Jiang Y.T."/>
            <person name="Yu X."/>
            <person name="Hao Y."/>
            <person name="Huang J."/>
            <person name="Zhao X.W."/>
            <person name="Ke S."/>
            <person name="Chen Y.Y."/>
            <person name="Wu W.L."/>
            <person name="Hsu J.L."/>
            <person name="Lin Y.F."/>
            <person name="Huang M.D."/>
            <person name="Li C.Y."/>
            <person name="Huang L."/>
            <person name="Wang Z.W."/>
            <person name="Zhao X."/>
            <person name="Zhong W.Y."/>
            <person name="Peng D.H."/>
            <person name="Ahmad S."/>
            <person name="Lan S."/>
            <person name="Zhang J.S."/>
            <person name="Tsai W.C."/>
            <person name="Van de Peer Y."/>
            <person name="Liu Z.J."/>
        </authorList>
    </citation>
    <scope>NUCLEOTIDE SEQUENCE</scope>
    <source>
        <strain evidence="1">CP</strain>
    </source>
</reference>